<evidence type="ECO:0000313" key="3">
    <source>
        <dbReference type="Proteomes" id="UP001438707"/>
    </source>
</evidence>
<feature type="compositionally biased region" description="Polar residues" evidence="1">
    <location>
        <begin position="507"/>
        <end position="525"/>
    </location>
</feature>
<organism evidence="2 3">
    <name type="scientific">Apatococcus lobatus</name>
    <dbReference type="NCBI Taxonomy" id="904363"/>
    <lineage>
        <taxon>Eukaryota</taxon>
        <taxon>Viridiplantae</taxon>
        <taxon>Chlorophyta</taxon>
        <taxon>core chlorophytes</taxon>
        <taxon>Trebouxiophyceae</taxon>
        <taxon>Chlorellales</taxon>
        <taxon>Chlorellaceae</taxon>
        <taxon>Apatococcus</taxon>
    </lineage>
</organism>
<dbReference type="Proteomes" id="UP001438707">
    <property type="component" value="Unassembled WGS sequence"/>
</dbReference>
<feature type="region of interest" description="Disordered" evidence="1">
    <location>
        <begin position="386"/>
        <end position="444"/>
    </location>
</feature>
<evidence type="ECO:0000256" key="1">
    <source>
        <dbReference type="SAM" id="MobiDB-lite"/>
    </source>
</evidence>
<gene>
    <name evidence="2" type="ORF">WJX74_000086</name>
</gene>
<feature type="compositionally biased region" description="Polar residues" evidence="1">
    <location>
        <begin position="411"/>
        <end position="422"/>
    </location>
</feature>
<feature type="region of interest" description="Disordered" evidence="1">
    <location>
        <begin position="123"/>
        <end position="142"/>
    </location>
</feature>
<feature type="compositionally biased region" description="Low complexity" evidence="1">
    <location>
        <begin position="545"/>
        <end position="556"/>
    </location>
</feature>
<proteinExistence type="predicted"/>
<evidence type="ECO:0000313" key="2">
    <source>
        <dbReference type="EMBL" id="KAK9832129.1"/>
    </source>
</evidence>
<feature type="region of interest" description="Disordered" evidence="1">
    <location>
        <begin position="504"/>
        <end position="622"/>
    </location>
</feature>
<sequence>MRSLRASVQRRRAGMTQQLQSPTKVLQILEGGFGVGDPSLDQLSFQHLSAEQLQAAQDLQASQAQQLQLAQALQAQQQLQASQALTAQQLQDLPGLQALAALGASKTPDATQQMLAAVGLPTQSTTPAQGAGSEPGLRPASAPRTRKVCSKCSMEKPVAEFWKDKTKPDGLYSQCTACAAQREESRRRKMAEEGATRPPLTSKKCSRCHQEKPAGDFCANKRSPDGLYCQCKACVAVKDKERRVRLMAAQQPSVTQKQCPCCSAIKSSDDFYRDKTAADGLQTYCKPCVCAKHKNVREKKRQRTQEDKDPQDKAAPPVMTAHNSFGQHGPLQPSPPQVYPKMEMITLPGGGKLNVAEYVTPGHHTGVHIGNYHFPSQTLRYLEPQPSRSASANRHRVHHSQQAPFPGGQPLQASEITHQQESSAEDAGQDSSMQEDGGFPGGMFAVEGHALMVPHSQGGHASQHHLPRMASSFSSEAFLPSGLPSATSHGYETGLPNYISGIGNFMGPQTPQSSNPLQLDSTIHSPNGPVIPASMGPSEQRAMASGQQQQQQQTGLSGTGNGGMGGHQSSERVRRQQAIVDQCLGDPLPSLQQVGGPHHAAAATPLQTPPEGSKDTETEDTLEDLGMSSPASVAASDVLVKQALLDAACSVFGATGFSCNEGKAELVDGSGDSLG</sequence>
<name>A0AAW1REH7_9CHLO</name>
<keyword evidence="3" id="KW-1185">Reference proteome</keyword>
<accession>A0AAW1REH7</accession>
<feature type="region of interest" description="Disordered" evidence="1">
    <location>
        <begin position="296"/>
        <end position="335"/>
    </location>
</feature>
<dbReference type="AlphaFoldDB" id="A0AAW1REH7"/>
<reference evidence="2 3" key="1">
    <citation type="journal article" date="2024" name="Nat. Commun.">
        <title>Phylogenomics reveals the evolutionary origins of lichenization in chlorophyte algae.</title>
        <authorList>
            <person name="Puginier C."/>
            <person name="Libourel C."/>
            <person name="Otte J."/>
            <person name="Skaloud P."/>
            <person name="Haon M."/>
            <person name="Grisel S."/>
            <person name="Petersen M."/>
            <person name="Berrin J.G."/>
            <person name="Delaux P.M."/>
            <person name="Dal Grande F."/>
            <person name="Keller J."/>
        </authorList>
    </citation>
    <scope>NUCLEOTIDE SEQUENCE [LARGE SCALE GENOMIC DNA]</scope>
    <source>
        <strain evidence="2 3">SAG 2145</strain>
    </source>
</reference>
<protein>
    <submittedName>
        <fullName evidence="2">Uncharacterized protein</fullName>
    </submittedName>
</protein>
<dbReference type="EMBL" id="JALJOS010000012">
    <property type="protein sequence ID" value="KAK9832129.1"/>
    <property type="molecule type" value="Genomic_DNA"/>
</dbReference>
<feature type="compositionally biased region" description="Basic and acidic residues" evidence="1">
    <location>
        <begin position="303"/>
        <end position="312"/>
    </location>
</feature>
<feature type="compositionally biased region" description="Gly residues" evidence="1">
    <location>
        <begin position="557"/>
        <end position="566"/>
    </location>
</feature>
<comment type="caution">
    <text evidence="2">The sequence shown here is derived from an EMBL/GenBank/DDBJ whole genome shotgun (WGS) entry which is preliminary data.</text>
</comment>